<gene>
    <name evidence="4" type="ORF">G4223_15635</name>
</gene>
<dbReference type="RefSeq" id="WP_163681700.1">
    <property type="nucleotide sequence ID" value="NZ_JAAIYP010000042.1"/>
</dbReference>
<evidence type="ECO:0000313" key="4">
    <source>
        <dbReference type="EMBL" id="NFV81541.1"/>
    </source>
</evidence>
<dbReference type="InterPro" id="IPR004528">
    <property type="entry name" value="KdsB"/>
</dbReference>
<sequence>MRTVCVIPARMGSSRYPGKPLEPMLGLALVLHVWHRCRLTPGLDRVVVATCDEEIRAACTAAGAEVVMTADSHPGCVDRTVEAIDNMGESLGDGDFVLMVQGDEVMVSPEMNAAILEAYRATGDAVVNLATRILNPADHDDPNCVKVCSAPDGRALFFSRSPIPSRVRQPDVAAYQQTGVIGFKPSFLRTFGALSRTPLEIAEGIDMLRTLEHGYPIRIVRSETPTIGVDTPADLERGEEMLRADPVTARYL</sequence>
<dbReference type="Proteomes" id="UP000480684">
    <property type="component" value="Unassembled WGS sequence"/>
</dbReference>
<keyword evidence="1 4" id="KW-0808">Transferase</keyword>
<keyword evidence="2 4" id="KW-0548">Nucleotidyltransferase</keyword>
<reference evidence="4 5" key="1">
    <citation type="submission" date="2020-02" db="EMBL/GenBank/DDBJ databases">
        <authorList>
            <person name="Dziuba M."/>
            <person name="Kuznetsov B."/>
            <person name="Mardanov A."/>
            <person name="Ravin N."/>
            <person name="Grouzdev D."/>
        </authorList>
    </citation>
    <scope>NUCLEOTIDE SEQUENCE [LARGE SCALE GENOMIC DNA]</scope>
    <source>
        <strain evidence="4 5">SpK</strain>
    </source>
</reference>
<dbReference type="InterPro" id="IPR029044">
    <property type="entry name" value="Nucleotide-diphossugar_trans"/>
</dbReference>
<dbReference type="CDD" id="cd02517">
    <property type="entry name" value="CMP-KDO-Synthetase"/>
    <property type="match status" value="1"/>
</dbReference>
<protein>
    <submittedName>
        <fullName evidence="4">3-deoxy-manno-octulosonate cytidylyltransferase</fullName>
    </submittedName>
</protein>
<dbReference type="PANTHER" id="PTHR42866:SF2">
    <property type="entry name" value="3-DEOXY-MANNO-OCTULOSONATE CYTIDYLYLTRANSFERASE, MITOCHONDRIAL"/>
    <property type="match status" value="1"/>
</dbReference>
<keyword evidence="5" id="KW-1185">Reference proteome</keyword>
<dbReference type="GO" id="GO:0009103">
    <property type="term" value="P:lipopolysaccharide biosynthetic process"/>
    <property type="evidence" value="ECO:0007669"/>
    <property type="project" value="UniProtKB-KW"/>
</dbReference>
<evidence type="ECO:0000256" key="1">
    <source>
        <dbReference type="ARBA" id="ARBA00022679"/>
    </source>
</evidence>
<dbReference type="NCBIfam" id="NF003952">
    <property type="entry name" value="PRK05450.1-5"/>
    <property type="match status" value="1"/>
</dbReference>
<name>A0A7C9QW22_9PROT</name>
<dbReference type="GO" id="GO:0005829">
    <property type="term" value="C:cytosol"/>
    <property type="evidence" value="ECO:0007669"/>
    <property type="project" value="TreeGrafter"/>
</dbReference>
<proteinExistence type="predicted"/>
<evidence type="ECO:0000256" key="2">
    <source>
        <dbReference type="ARBA" id="ARBA00022695"/>
    </source>
</evidence>
<dbReference type="SUPFAM" id="SSF53448">
    <property type="entry name" value="Nucleotide-diphospho-sugar transferases"/>
    <property type="match status" value="1"/>
</dbReference>
<dbReference type="PANTHER" id="PTHR42866">
    <property type="entry name" value="3-DEOXY-MANNO-OCTULOSONATE CYTIDYLYLTRANSFERASE"/>
    <property type="match status" value="1"/>
</dbReference>
<dbReference type="AlphaFoldDB" id="A0A7C9QW22"/>
<comment type="caution">
    <text evidence="4">The sequence shown here is derived from an EMBL/GenBank/DDBJ whole genome shotgun (WGS) entry which is preliminary data.</text>
</comment>
<dbReference type="Gene3D" id="3.90.550.10">
    <property type="entry name" value="Spore Coat Polysaccharide Biosynthesis Protein SpsA, Chain A"/>
    <property type="match status" value="1"/>
</dbReference>
<dbReference type="GO" id="GO:0008690">
    <property type="term" value="F:3-deoxy-manno-octulosonate cytidylyltransferase activity"/>
    <property type="evidence" value="ECO:0007669"/>
    <property type="project" value="InterPro"/>
</dbReference>
<accession>A0A7C9QW22</accession>
<dbReference type="Pfam" id="PF02348">
    <property type="entry name" value="CTP_transf_3"/>
    <property type="match status" value="1"/>
</dbReference>
<dbReference type="EMBL" id="JAAIYP010000042">
    <property type="protein sequence ID" value="NFV81541.1"/>
    <property type="molecule type" value="Genomic_DNA"/>
</dbReference>
<evidence type="ECO:0000256" key="3">
    <source>
        <dbReference type="ARBA" id="ARBA00022985"/>
    </source>
</evidence>
<dbReference type="InterPro" id="IPR003329">
    <property type="entry name" value="Cytidylyl_trans"/>
</dbReference>
<keyword evidence="3" id="KW-0448">Lipopolysaccharide biosynthesis</keyword>
<evidence type="ECO:0000313" key="5">
    <source>
        <dbReference type="Proteomes" id="UP000480684"/>
    </source>
</evidence>
<organism evidence="4 5">
    <name type="scientific">Magnetospirillum aberrantis SpK</name>
    <dbReference type="NCBI Taxonomy" id="908842"/>
    <lineage>
        <taxon>Bacteria</taxon>
        <taxon>Pseudomonadati</taxon>
        <taxon>Pseudomonadota</taxon>
        <taxon>Alphaproteobacteria</taxon>
        <taxon>Rhodospirillales</taxon>
        <taxon>Rhodospirillaceae</taxon>
        <taxon>Magnetospirillum</taxon>
    </lineage>
</organism>